<gene>
    <name evidence="5" type="ORF">C8J55DRAFT_380512</name>
</gene>
<dbReference type="GO" id="GO:0016020">
    <property type="term" value="C:membrane"/>
    <property type="evidence" value="ECO:0007669"/>
    <property type="project" value="UniProtKB-SubCell"/>
</dbReference>
<organism evidence="5 6">
    <name type="scientific">Lentinula lateritia</name>
    <dbReference type="NCBI Taxonomy" id="40482"/>
    <lineage>
        <taxon>Eukaryota</taxon>
        <taxon>Fungi</taxon>
        <taxon>Dikarya</taxon>
        <taxon>Basidiomycota</taxon>
        <taxon>Agaricomycotina</taxon>
        <taxon>Agaricomycetes</taxon>
        <taxon>Agaricomycetidae</taxon>
        <taxon>Agaricales</taxon>
        <taxon>Marasmiineae</taxon>
        <taxon>Omphalotaceae</taxon>
        <taxon>Lentinula</taxon>
    </lineage>
</organism>
<reference evidence="5" key="1">
    <citation type="submission" date="2022-08" db="EMBL/GenBank/DDBJ databases">
        <authorList>
            <consortium name="DOE Joint Genome Institute"/>
            <person name="Min B."/>
            <person name="Riley R."/>
            <person name="Sierra-Patev S."/>
            <person name="Naranjo-Ortiz M."/>
            <person name="Looney B."/>
            <person name="Konkel Z."/>
            <person name="Slot J.C."/>
            <person name="Sakamoto Y."/>
            <person name="Steenwyk J.L."/>
            <person name="Rokas A."/>
            <person name="Carro J."/>
            <person name="Camarero S."/>
            <person name="Ferreira P."/>
            <person name="Molpeceres G."/>
            <person name="Ruiz-Duenas F.J."/>
            <person name="Serrano A."/>
            <person name="Henrissat B."/>
            <person name="Drula E."/>
            <person name="Hughes K.W."/>
            <person name="Mata J.L."/>
            <person name="Ishikawa N.K."/>
            <person name="Vargas-Isla R."/>
            <person name="Ushijima S."/>
            <person name="Smith C.A."/>
            <person name="Ahrendt S."/>
            <person name="Andreopoulos W."/>
            <person name="He G."/>
            <person name="Labutti K."/>
            <person name="Lipzen A."/>
            <person name="Ng V."/>
            <person name="Sandor L."/>
            <person name="Barry K."/>
            <person name="Martinez A.T."/>
            <person name="Xiao Y."/>
            <person name="Gibbons J.G."/>
            <person name="Terashima K."/>
            <person name="Hibbett D.S."/>
            <person name="Grigoriev I.V."/>
        </authorList>
    </citation>
    <scope>NUCLEOTIDE SEQUENCE</scope>
    <source>
        <strain evidence="5">Sp2 HRB7682 ss15</strain>
    </source>
</reference>
<dbReference type="InterPro" id="IPR007941">
    <property type="entry name" value="DUF726"/>
</dbReference>
<dbReference type="Proteomes" id="UP001150238">
    <property type="component" value="Unassembled WGS sequence"/>
</dbReference>
<keyword evidence="2" id="KW-0812">Transmembrane</keyword>
<evidence type="ECO:0000256" key="1">
    <source>
        <dbReference type="ARBA" id="ARBA00004141"/>
    </source>
</evidence>
<evidence type="ECO:0000256" key="3">
    <source>
        <dbReference type="ARBA" id="ARBA00022989"/>
    </source>
</evidence>
<dbReference type="AlphaFoldDB" id="A0A9W9DCQ0"/>
<dbReference type="EMBL" id="JANVFS010000066">
    <property type="protein sequence ID" value="KAJ4463797.1"/>
    <property type="molecule type" value="Genomic_DNA"/>
</dbReference>
<comment type="subcellular location">
    <subcellularLocation>
        <location evidence="1">Membrane</location>
        <topology evidence="1">Multi-pass membrane protein</topology>
    </subcellularLocation>
</comment>
<protein>
    <submittedName>
        <fullName evidence="5">Uncharacterized protein</fullName>
    </submittedName>
</protein>
<keyword evidence="4" id="KW-0472">Membrane</keyword>
<sequence>GNVNTVTGLRPIEGVQGLENVDVTDKVRSQATYRKRVYMPVILEELGFKVTERWFNE</sequence>
<dbReference type="Pfam" id="PF05277">
    <property type="entry name" value="DUF726"/>
    <property type="match status" value="1"/>
</dbReference>
<evidence type="ECO:0000256" key="4">
    <source>
        <dbReference type="ARBA" id="ARBA00023136"/>
    </source>
</evidence>
<proteinExistence type="predicted"/>
<feature type="non-terminal residue" evidence="5">
    <location>
        <position position="1"/>
    </location>
</feature>
<evidence type="ECO:0000313" key="5">
    <source>
        <dbReference type="EMBL" id="KAJ4463797.1"/>
    </source>
</evidence>
<comment type="caution">
    <text evidence="5">The sequence shown here is derived from an EMBL/GenBank/DDBJ whole genome shotgun (WGS) entry which is preliminary data.</text>
</comment>
<evidence type="ECO:0000313" key="6">
    <source>
        <dbReference type="Proteomes" id="UP001150238"/>
    </source>
</evidence>
<name>A0A9W9DCQ0_9AGAR</name>
<keyword evidence="3" id="KW-1133">Transmembrane helix</keyword>
<feature type="non-terminal residue" evidence="5">
    <location>
        <position position="57"/>
    </location>
</feature>
<reference evidence="5" key="2">
    <citation type="journal article" date="2023" name="Proc. Natl. Acad. Sci. U.S.A.">
        <title>A global phylogenomic analysis of the shiitake genus Lentinula.</title>
        <authorList>
            <person name="Sierra-Patev S."/>
            <person name="Min B."/>
            <person name="Naranjo-Ortiz M."/>
            <person name="Looney B."/>
            <person name="Konkel Z."/>
            <person name="Slot J.C."/>
            <person name="Sakamoto Y."/>
            <person name="Steenwyk J.L."/>
            <person name="Rokas A."/>
            <person name="Carro J."/>
            <person name="Camarero S."/>
            <person name="Ferreira P."/>
            <person name="Molpeceres G."/>
            <person name="Ruiz-Duenas F.J."/>
            <person name="Serrano A."/>
            <person name="Henrissat B."/>
            <person name="Drula E."/>
            <person name="Hughes K.W."/>
            <person name="Mata J.L."/>
            <person name="Ishikawa N.K."/>
            <person name="Vargas-Isla R."/>
            <person name="Ushijima S."/>
            <person name="Smith C.A."/>
            <person name="Donoghue J."/>
            <person name="Ahrendt S."/>
            <person name="Andreopoulos W."/>
            <person name="He G."/>
            <person name="LaButti K."/>
            <person name="Lipzen A."/>
            <person name="Ng V."/>
            <person name="Riley R."/>
            <person name="Sandor L."/>
            <person name="Barry K."/>
            <person name="Martinez A.T."/>
            <person name="Xiao Y."/>
            <person name="Gibbons J.G."/>
            <person name="Terashima K."/>
            <person name="Grigoriev I.V."/>
            <person name="Hibbett D."/>
        </authorList>
    </citation>
    <scope>NUCLEOTIDE SEQUENCE</scope>
    <source>
        <strain evidence="5">Sp2 HRB7682 ss15</strain>
    </source>
</reference>
<accession>A0A9W9DCQ0</accession>
<evidence type="ECO:0000256" key="2">
    <source>
        <dbReference type="ARBA" id="ARBA00022692"/>
    </source>
</evidence>